<evidence type="ECO:0000313" key="3">
    <source>
        <dbReference type="Proteomes" id="UP000241546"/>
    </source>
</evidence>
<dbReference type="GeneID" id="36605934"/>
<keyword evidence="1" id="KW-0812">Transmembrane</keyword>
<dbReference type="EMBL" id="KZ680213">
    <property type="protein sequence ID" value="PTB66349.1"/>
    <property type="molecule type" value="Genomic_DNA"/>
</dbReference>
<feature type="transmembrane region" description="Helical" evidence="1">
    <location>
        <begin position="12"/>
        <end position="34"/>
    </location>
</feature>
<gene>
    <name evidence="2" type="ORF">BBK36DRAFT_168915</name>
</gene>
<accession>A0A2T4BAV9</accession>
<evidence type="ECO:0000313" key="2">
    <source>
        <dbReference type="EMBL" id="PTB66349.1"/>
    </source>
</evidence>
<protein>
    <submittedName>
        <fullName evidence="2">Uncharacterized protein</fullName>
    </submittedName>
</protein>
<keyword evidence="1" id="KW-0472">Membrane</keyword>
<reference evidence="3" key="1">
    <citation type="submission" date="2016-07" db="EMBL/GenBank/DDBJ databases">
        <title>Multiple horizontal gene transfer events from other fungi enriched the ability of initially mycotrophic Trichoderma (Ascomycota) to feed on dead plant biomass.</title>
        <authorList>
            <consortium name="DOE Joint Genome Institute"/>
            <person name="Atanasova L."/>
            <person name="Chenthamara K."/>
            <person name="Zhang J."/>
            <person name="Grujic M."/>
            <person name="Henrissat B."/>
            <person name="Kuo A."/>
            <person name="Aerts A."/>
            <person name="Salamov A."/>
            <person name="Lipzen A."/>
            <person name="Labutti K."/>
            <person name="Barry K."/>
            <person name="Miao Y."/>
            <person name="Rahimi M.J."/>
            <person name="Shen Q."/>
            <person name="Grigoriev I.V."/>
            <person name="Kubicek C.P."/>
            <person name="Druzhinina I.S."/>
        </authorList>
    </citation>
    <scope>NUCLEOTIDE SEQUENCE [LARGE SCALE GENOMIC DNA]</scope>
    <source>
        <strain evidence="3">TUCIM 6016</strain>
    </source>
</reference>
<feature type="non-terminal residue" evidence="2">
    <location>
        <position position="1"/>
    </location>
</feature>
<dbReference type="AlphaFoldDB" id="A0A2T4BAV9"/>
<feature type="non-terminal residue" evidence="2">
    <location>
        <position position="50"/>
    </location>
</feature>
<keyword evidence="1" id="KW-1133">Transmembrane helix</keyword>
<keyword evidence="3" id="KW-1185">Reference proteome</keyword>
<sequence>KDSPPFLRRGWYGWVGWTLVDMSLDGISGAWAIISSLFLTLHHRLPCSSC</sequence>
<name>A0A2T4BAV9_9HYPO</name>
<evidence type="ECO:0000256" key="1">
    <source>
        <dbReference type="SAM" id="Phobius"/>
    </source>
</evidence>
<dbReference type="Proteomes" id="UP000241546">
    <property type="component" value="Unassembled WGS sequence"/>
</dbReference>
<organism evidence="2 3">
    <name type="scientific">Trichoderma citrinoviride</name>
    <dbReference type="NCBI Taxonomy" id="58853"/>
    <lineage>
        <taxon>Eukaryota</taxon>
        <taxon>Fungi</taxon>
        <taxon>Dikarya</taxon>
        <taxon>Ascomycota</taxon>
        <taxon>Pezizomycotina</taxon>
        <taxon>Sordariomycetes</taxon>
        <taxon>Hypocreomycetidae</taxon>
        <taxon>Hypocreales</taxon>
        <taxon>Hypocreaceae</taxon>
        <taxon>Trichoderma</taxon>
    </lineage>
</organism>
<dbReference type="RefSeq" id="XP_024749669.1">
    <property type="nucleotide sequence ID" value="XM_024897816.1"/>
</dbReference>
<proteinExistence type="predicted"/>